<keyword evidence="2" id="KW-0808">Transferase</keyword>
<dbReference type="InterPro" id="IPR029044">
    <property type="entry name" value="Nucleotide-diphossugar_trans"/>
</dbReference>
<evidence type="ECO:0000313" key="3">
    <source>
        <dbReference type="Proteomes" id="UP000530060"/>
    </source>
</evidence>
<feature type="domain" description="Glycosyltransferase 2-like" evidence="1">
    <location>
        <begin position="3"/>
        <end position="133"/>
    </location>
</feature>
<proteinExistence type="predicted"/>
<organism evidence="2 3">
    <name type="scientific">Flavobacterium salmonis</name>
    <dbReference type="NCBI Taxonomy" id="2654844"/>
    <lineage>
        <taxon>Bacteria</taxon>
        <taxon>Pseudomonadati</taxon>
        <taxon>Bacteroidota</taxon>
        <taxon>Flavobacteriia</taxon>
        <taxon>Flavobacteriales</taxon>
        <taxon>Flavobacteriaceae</taxon>
        <taxon>Flavobacterium</taxon>
    </lineage>
</organism>
<evidence type="ECO:0000259" key="1">
    <source>
        <dbReference type="Pfam" id="PF00535"/>
    </source>
</evidence>
<keyword evidence="3" id="KW-1185">Reference proteome</keyword>
<protein>
    <submittedName>
        <fullName evidence="2">Glycosyl transferase</fullName>
    </submittedName>
</protein>
<dbReference type="EMBL" id="CAIJDP010000088">
    <property type="protein sequence ID" value="CAD0008482.1"/>
    <property type="molecule type" value="Genomic_DNA"/>
</dbReference>
<dbReference type="RefSeq" id="WP_180910420.1">
    <property type="nucleotide sequence ID" value="NZ_CAIJDP010000088.1"/>
</dbReference>
<dbReference type="SUPFAM" id="SSF53448">
    <property type="entry name" value="Nucleotide-diphospho-sugar transferases"/>
    <property type="match status" value="1"/>
</dbReference>
<comment type="caution">
    <text evidence="2">The sequence shown here is derived from an EMBL/GenBank/DDBJ whole genome shotgun (WGS) entry which is preliminary data.</text>
</comment>
<sequence length="357" mass="42558">MITIIYPYRNREPQRIKRSLDSLAQQNEQNFEVVFIDYGSKKEIASEIKKIVEEFSFCTYHYLFSEFQPWNKSKALNFVIKNLQSDYCLVADVDMIFHSDFTTVMKQYCANDKVTYFQVGFLSEQESKKEKSFEKYKINFFSNGDATGISLFPVNKLKEIRGFDEVFHFWGAEDTDVHNRLKNVGCEVHFYDKETMVLHQWHFNYRRREIKKLNAELQLSGIVEFNNQHMKQNLKNGTTKVNKESWGNVISESDFDKLKDYPVVQVSNKRENVDYFLFQELALANECILAIQIKNDPFENSIKYKVKKYLGKKVPEFYTLKEVNDRILQHIISFYHTKPYIYRIEENLKSLIFKIKF</sequence>
<dbReference type="AlphaFoldDB" id="A0A6V6ZC67"/>
<reference evidence="2 3" key="1">
    <citation type="submission" date="2020-06" db="EMBL/GenBank/DDBJ databases">
        <authorList>
            <person name="Criscuolo A."/>
        </authorList>
    </citation>
    <scope>NUCLEOTIDE SEQUENCE [LARGE SCALE GENOMIC DNA]</scope>
    <source>
        <strain evidence="3">CIP 111411</strain>
    </source>
</reference>
<evidence type="ECO:0000313" key="2">
    <source>
        <dbReference type="EMBL" id="CAD0008482.1"/>
    </source>
</evidence>
<dbReference type="GO" id="GO:0016740">
    <property type="term" value="F:transferase activity"/>
    <property type="evidence" value="ECO:0007669"/>
    <property type="project" value="UniProtKB-KW"/>
</dbReference>
<dbReference type="Proteomes" id="UP000530060">
    <property type="component" value="Unassembled WGS sequence"/>
</dbReference>
<gene>
    <name evidence="2" type="ORF">FLAT13_04412</name>
</gene>
<name>A0A6V6ZC67_9FLAO</name>
<dbReference type="Gene3D" id="3.90.550.10">
    <property type="entry name" value="Spore Coat Polysaccharide Biosynthesis Protein SpsA, Chain A"/>
    <property type="match status" value="1"/>
</dbReference>
<dbReference type="InterPro" id="IPR001173">
    <property type="entry name" value="Glyco_trans_2-like"/>
</dbReference>
<accession>A0A6V6ZC67</accession>
<dbReference type="Pfam" id="PF00535">
    <property type="entry name" value="Glycos_transf_2"/>
    <property type="match status" value="1"/>
</dbReference>